<dbReference type="PROSITE" id="PS00387">
    <property type="entry name" value="PPASE"/>
    <property type="match status" value="1"/>
</dbReference>
<feature type="region of interest" description="Disordered" evidence="1">
    <location>
        <begin position="428"/>
        <end position="765"/>
    </location>
</feature>
<reference evidence="2 3" key="1">
    <citation type="journal article" date="2019" name="Mol. Biol. Evol.">
        <title>Blast fungal genomes show frequent chromosomal changes, gene gains and losses, and effector gene turnover.</title>
        <authorList>
            <person name="Gomez Luciano L.B."/>
            <person name="Jason Tsai I."/>
            <person name="Chuma I."/>
            <person name="Tosa Y."/>
            <person name="Chen Y.H."/>
            <person name="Li J.Y."/>
            <person name="Li M.Y."/>
            <person name="Jade Lu M.Y."/>
            <person name="Nakayashiki H."/>
            <person name="Li W.H."/>
        </authorList>
    </citation>
    <scope>NUCLEOTIDE SEQUENCE [LARGE SCALE GENOMIC DNA]</scope>
    <source>
        <strain evidence="2">MZ5-1-6</strain>
    </source>
</reference>
<evidence type="ECO:0000313" key="2">
    <source>
        <dbReference type="EMBL" id="QBZ60407.1"/>
    </source>
</evidence>
<gene>
    <name evidence="2" type="ORF">PoMZ_07348</name>
</gene>
<dbReference type="PANTHER" id="PTHR15992:SF5">
    <property type="entry name" value="HOLLIDAY JUNCTION RECOGNITION PROTEIN"/>
    <property type="match status" value="1"/>
</dbReference>
<feature type="compositionally biased region" description="Polar residues" evidence="1">
    <location>
        <begin position="286"/>
        <end position="329"/>
    </location>
</feature>
<dbReference type="GO" id="GO:0046982">
    <property type="term" value="F:protein heterodimerization activity"/>
    <property type="evidence" value="ECO:0007669"/>
    <property type="project" value="InterPro"/>
</dbReference>
<feature type="compositionally biased region" description="Basic and acidic residues" evidence="1">
    <location>
        <begin position="265"/>
        <end position="282"/>
    </location>
</feature>
<name>A0A4P7NEW9_PYROR</name>
<dbReference type="GO" id="GO:0005634">
    <property type="term" value="C:nucleus"/>
    <property type="evidence" value="ECO:0007669"/>
    <property type="project" value="InterPro"/>
</dbReference>
<dbReference type="AlphaFoldDB" id="A0A4P7NEW9"/>
<feature type="compositionally biased region" description="Pro residues" evidence="1">
    <location>
        <begin position="163"/>
        <end position="172"/>
    </location>
</feature>
<feature type="region of interest" description="Disordered" evidence="1">
    <location>
        <begin position="241"/>
        <end position="357"/>
    </location>
</feature>
<feature type="compositionally biased region" description="Polar residues" evidence="1">
    <location>
        <begin position="672"/>
        <end position="684"/>
    </location>
</feature>
<feature type="compositionally biased region" description="Acidic residues" evidence="1">
    <location>
        <begin position="96"/>
        <end position="118"/>
    </location>
</feature>
<dbReference type="Proteomes" id="UP000294847">
    <property type="component" value="Chromosome 4"/>
</dbReference>
<sequence>MEPPSKKPRLSHSLDQDGDELDLSIEDLALDRQFQRSTYRSAFSFKSTLENIFEKYGRDFGDEGDEIDLNTGEITVDRGHFRGIFGANLPVATGDDGADAADQEDEEGDEDGDDEDGIDLNQLYSEDEEEDDEEEGSIDLEADGDGEEESRHLFPLDAMPDPSDVPEPPQLPPSFSALESSVNGGQSTSGTLLGTLNRLLSMAAASRGTSDPSFDPLSVTNELVEPAWRVPALPPALLQKKPTVPVNTKSSAALKSIVRKPRPRLTHDTESEDEITTRESHIGPEWTSSNQQIPSPNGSITRSAASPENSGCTQVAPNQESHTKSTSRAGKSKHHKPHSDATARKSPPPTEDERDVVESRCMELDGLQRQLKRKHETIVIHIIDERLQKLEQDRLLLNAPVGTPQPVRQGLSVRGDSVVEFGSEVLVNPESSSRPREFTDEGLLETSTESAKQIPGAVSSIEETTKLSPRLPSEAKTGPTNQSEAPAETFTKNYVDPSYGFSDEENGGWVPAPKAAGRGRRRGPLILRPRSVSPELGSPPRPARSPPTMPEPVTVATDITLSKPPSSTGPDAEAEPQSEQPLVDDAEHQNTPPAASEDYESSMLVGYQPPEAAAAQDPTVISVGVEEGEASQSSESSGLGQPVDESVLEENLVSANEQHVEQASELDGEVKPQTSVDSSLSQPEISLRRRAVPQDQTSLQSSPQSFSTQLGNKRSSGKQGSAYLPRRTRRQWLPKGNVPHEALSMQDTQPATPSPPAAQTSRRRSVRSVASLLSFVNGGSDEDELSTYFTPRTRSVASSGGYAGPARLYRETLSSPIKKKTPRSLSRRLFMTKASSSAQAKPKLSSFSLLSGAQFHTTPLSHRERTPGSGSGSVRSRLNSSPVRSVIQTPGGSKRRCGEEGFRANNHTSPWAAAVTTAKIRETARPENSTKHNTVIVFCFSGINRHGGASIPGRDFRLQTLIPPTVTAPKTSIDALSPVPARCF</sequence>
<feature type="compositionally biased region" description="Pro residues" evidence="1">
    <location>
        <begin position="537"/>
        <end position="550"/>
    </location>
</feature>
<dbReference type="PANTHER" id="PTHR15992">
    <property type="entry name" value="HOLLIDAY JUNCTION RECOGNITION PROTEIN"/>
    <property type="match status" value="1"/>
</dbReference>
<feature type="compositionally biased region" description="Low complexity" evidence="1">
    <location>
        <begin position="622"/>
        <end position="641"/>
    </location>
</feature>
<evidence type="ECO:0000313" key="3">
    <source>
        <dbReference type="Proteomes" id="UP000294847"/>
    </source>
</evidence>
<dbReference type="Gene3D" id="1.10.20.10">
    <property type="entry name" value="Histone, subunit A"/>
    <property type="match status" value="1"/>
</dbReference>
<dbReference type="InterPro" id="IPR018465">
    <property type="entry name" value="Scm3/HJURP"/>
</dbReference>
<proteinExistence type="predicted"/>
<protein>
    <recommendedName>
        <fullName evidence="4">Myb-like DNA-binding domain protein</fullName>
    </recommendedName>
</protein>
<evidence type="ECO:0000256" key="1">
    <source>
        <dbReference type="SAM" id="MobiDB-lite"/>
    </source>
</evidence>
<feature type="compositionally biased region" description="Polar residues" evidence="1">
    <location>
        <begin position="872"/>
        <end position="891"/>
    </location>
</feature>
<dbReference type="EMBL" id="CP034207">
    <property type="protein sequence ID" value="QBZ60407.1"/>
    <property type="molecule type" value="Genomic_DNA"/>
</dbReference>
<feature type="compositionally biased region" description="Polar residues" evidence="1">
    <location>
        <begin position="694"/>
        <end position="719"/>
    </location>
</feature>
<dbReference type="Pfam" id="PF10384">
    <property type="entry name" value="Scm3"/>
    <property type="match status" value="1"/>
</dbReference>
<feature type="region of interest" description="Disordered" evidence="1">
    <location>
        <begin position="89"/>
        <end position="189"/>
    </location>
</feature>
<organism evidence="2 3">
    <name type="scientific">Pyricularia oryzae</name>
    <name type="common">Rice blast fungus</name>
    <name type="synonym">Magnaporthe oryzae</name>
    <dbReference type="NCBI Taxonomy" id="318829"/>
    <lineage>
        <taxon>Eukaryota</taxon>
        <taxon>Fungi</taxon>
        <taxon>Dikarya</taxon>
        <taxon>Ascomycota</taxon>
        <taxon>Pezizomycotina</taxon>
        <taxon>Sordariomycetes</taxon>
        <taxon>Sordariomycetidae</taxon>
        <taxon>Magnaporthales</taxon>
        <taxon>Pyriculariaceae</taxon>
        <taxon>Pyricularia</taxon>
    </lineage>
</organism>
<feature type="region of interest" description="Disordered" evidence="1">
    <location>
        <begin position="856"/>
        <end position="905"/>
    </location>
</feature>
<dbReference type="GO" id="GO:0042393">
    <property type="term" value="F:histone binding"/>
    <property type="evidence" value="ECO:0007669"/>
    <property type="project" value="InterPro"/>
</dbReference>
<evidence type="ECO:0008006" key="4">
    <source>
        <dbReference type="Google" id="ProtNLM"/>
    </source>
</evidence>
<dbReference type="InterPro" id="IPR009072">
    <property type="entry name" value="Histone-fold"/>
</dbReference>
<feature type="compositionally biased region" description="Acidic residues" evidence="1">
    <location>
        <begin position="125"/>
        <end position="148"/>
    </location>
</feature>
<feature type="compositionally biased region" description="Polar residues" evidence="1">
    <location>
        <begin position="557"/>
        <end position="569"/>
    </location>
</feature>
<accession>A0A4P7NEW9</accession>